<dbReference type="GO" id="GO:0005886">
    <property type="term" value="C:plasma membrane"/>
    <property type="evidence" value="ECO:0007669"/>
    <property type="project" value="TreeGrafter"/>
</dbReference>
<accession>A0AA51X6A2</accession>
<dbReference type="GO" id="GO:0006814">
    <property type="term" value="P:sodium ion transport"/>
    <property type="evidence" value="ECO:0007669"/>
    <property type="project" value="InterPro"/>
</dbReference>
<feature type="transmembrane region" description="Helical" evidence="2">
    <location>
        <begin position="268"/>
        <end position="289"/>
    </location>
</feature>
<evidence type="ECO:0000256" key="2">
    <source>
        <dbReference type="SAM" id="Phobius"/>
    </source>
</evidence>
<dbReference type="InterPro" id="IPR039672">
    <property type="entry name" value="MFS_2"/>
</dbReference>
<evidence type="ECO:0000256" key="1">
    <source>
        <dbReference type="ARBA" id="ARBA00009617"/>
    </source>
</evidence>
<feature type="transmembrane region" description="Helical" evidence="2">
    <location>
        <begin position="233"/>
        <end position="256"/>
    </location>
</feature>
<feature type="transmembrane region" description="Helical" evidence="2">
    <location>
        <begin position="182"/>
        <end position="204"/>
    </location>
</feature>
<dbReference type="GO" id="GO:0008643">
    <property type="term" value="P:carbohydrate transport"/>
    <property type="evidence" value="ECO:0007669"/>
    <property type="project" value="InterPro"/>
</dbReference>
<dbReference type="Proteomes" id="UP001239782">
    <property type="component" value="Chromosome"/>
</dbReference>
<dbReference type="EMBL" id="CP133548">
    <property type="protein sequence ID" value="WMS87082.1"/>
    <property type="molecule type" value="Genomic_DNA"/>
</dbReference>
<keyword evidence="4" id="KW-1185">Reference proteome</keyword>
<dbReference type="SUPFAM" id="SSF103473">
    <property type="entry name" value="MFS general substrate transporter"/>
    <property type="match status" value="1"/>
</dbReference>
<keyword evidence="2" id="KW-0812">Transmembrane</keyword>
<dbReference type="Gene3D" id="1.20.1250.20">
    <property type="entry name" value="MFS general substrate transporter like domains"/>
    <property type="match status" value="2"/>
</dbReference>
<feature type="transmembrane region" description="Helical" evidence="2">
    <location>
        <begin position="407"/>
        <end position="429"/>
    </location>
</feature>
<dbReference type="GO" id="GO:0015293">
    <property type="term" value="F:symporter activity"/>
    <property type="evidence" value="ECO:0007669"/>
    <property type="project" value="InterPro"/>
</dbReference>
<dbReference type="Pfam" id="PF13347">
    <property type="entry name" value="MFS_2"/>
    <property type="match status" value="1"/>
</dbReference>
<dbReference type="InterPro" id="IPR036259">
    <property type="entry name" value="MFS_trans_sf"/>
</dbReference>
<sequence>MKPNNISITEKIGYGLGDTASNLIFQTVMLFLSYFYTDVFGLSAAAVGTMFLVVRLFDGITDPLMGYLTDKLNSVHGKFRPYLVWMAIPFVIACWLTFTTPNWLPWQKLVYAYLTYALLMLIYTAINIPYCALGGVITQDPQQRISLQSYRFTLAMIGGLLVTSCTLPMVEFFGAGEPKQGYQLTMLTMGLIGCLLFFACFKLTRERIHPPRNQQLKLSQSLGALWRNDQWRVISILCFVVLIAMVIRNTVALYYVNYYLQLPSLATQFITLGMIGAIAGSFIAQYLCLRWCKIRCYMIANALAGCVCIGSFFISTNDWVTAIVAHFSVSFLLQVATPLLWSMMADVVDYGEYQSGKRITGLIYSANLFFLKLGMAIGGAFAAWSLAFVNYQAGQPQSGETLLGINLLFTAIPGVILIASAAVLIFYRLDRSAMENIKLAAKQSNVSPELTNTAAQ</sequence>
<feature type="transmembrane region" description="Helical" evidence="2">
    <location>
        <begin position="362"/>
        <end position="387"/>
    </location>
</feature>
<feature type="transmembrane region" description="Helical" evidence="2">
    <location>
        <begin position="320"/>
        <end position="341"/>
    </location>
</feature>
<proteinExistence type="inferred from homology"/>
<feature type="transmembrane region" description="Helical" evidence="2">
    <location>
        <begin position="296"/>
        <end position="314"/>
    </location>
</feature>
<feature type="transmembrane region" description="Helical" evidence="2">
    <location>
        <begin position="79"/>
        <end position="98"/>
    </location>
</feature>
<dbReference type="PANTHER" id="PTHR11328">
    <property type="entry name" value="MAJOR FACILITATOR SUPERFAMILY DOMAIN-CONTAINING PROTEIN"/>
    <property type="match status" value="1"/>
</dbReference>
<feature type="transmembrane region" description="Helical" evidence="2">
    <location>
        <begin position="110"/>
        <end position="137"/>
    </location>
</feature>
<feature type="transmembrane region" description="Helical" evidence="2">
    <location>
        <begin position="149"/>
        <end position="170"/>
    </location>
</feature>
<protein>
    <submittedName>
        <fullName evidence="3">Glycoside-pentoside-hexuronide (GPH):cation symporter</fullName>
    </submittedName>
</protein>
<organism evidence="3 4">
    <name type="scientific">Pleionea litopenaei</name>
    <dbReference type="NCBI Taxonomy" id="3070815"/>
    <lineage>
        <taxon>Bacteria</taxon>
        <taxon>Pseudomonadati</taxon>
        <taxon>Pseudomonadota</taxon>
        <taxon>Gammaproteobacteria</taxon>
        <taxon>Oceanospirillales</taxon>
        <taxon>Pleioneaceae</taxon>
        <taxon>Pleionea</taxon>
    </lineage>
</organism>
<comment type="similarity">
    <text evidence="1">Belongs to the sodium:galactoside symporter (TC 2.A.2) family.</text>
</comment>
<feature type="transmembrane region" description="Helical" evidence="2">
    <location>
        <begin position="12"/>
        <end position="34"/>
    </location>
</feature>
<name>A0AA51X6A2_9GAMM</name>
<evidence type="ECO:0000313" key="4">
    <source>
        <dbReference type="Proteomes" id="UP001239782"/>
    </source>
</evidence>
<reference evidence="3 4" key="1">
    <citation type="submission" date="2023-08" db="EMBL/GenBank/DDBJ databases">
        <title>Pleionea litopenaei sp. nov., isolated from stomach of juvenile Litopenaeus vannamei.</title>
        <authorList>
            <person name="Rho A.M."/>
            <person name="Hwang C.Y."/>
        </authorList>
    </citation>
    <scope>NUCLEOTIDE SEQUENCE [LARGE SCALE GENOMIC DNA]</scope>
    <source>
        <strain evidence="3 4">HL-JVS1</strain>
    </source>
</reference>
<dbReference type="RefSeq" id="WP_309202221.1">
    <property type="nucleotide sequence ID" value="NZ_CP133548.1"/>
</dbReference>
<dbReference type="NCBIfam" id="TIGR00792">
    <property type="entry name" value="gph"/>
    <property type="match status" value="1"/>
</dbReference>
<feature type="transmembrane region" description="Helical" evidence="2">
    <location>
        <begin position="40"/>
        <end position="58"/>
    </location>
</feature>
<dbReference type="PANTHER" id="PTHR11328:SF24">
    <property type="entry name" value="MAJOR FACILITATOR SUPERFAMILY (MFS) PROFILE DOMAIN-CONTAINING PROTEIN"/>
    <property type="match status" value="1"/>
</dbReference>
<dbReference type="AlphaFoldDB" id="A0AA51X6A2"/>
<keyword evidence="2" id="KW-1133">Transmembrane helix</keyword>
<keyword evidence="2" id="KW-0472">Membrane</keyword>
<dbReference type="KEGG" id="plei:Q9312_17890"/>
<dbReference type="InterPro" id="IPR001927">
    <property type="entry name" value="Na/Gal_symport"/>
</dbReference>
<dbReference type="CDD" id="cd17332">
    <property type="entry name" value="MFS_MelB_like"/>
    <property type="match status" value="1"/>
</dbReference>
<gene>
    <name evidence="3" type="ORF">Q9312_17890</name>
</gene>
<evidence type="ECO:0000313" key="3">
    <source>
        <dbReference type="EMBL" id="WMS87082.1"/>
    </source>
</evidence>